<feature type="domain" description="IFT140 second beta-propeller" evidence="7">
    <location>
        <begin position="48"/>
        <end position="86"/>
    </location>
</feature>
<evidence type="ECO:0000313" key="8">
    <source>
        <dbReference type="EMBL" id="EDM03899.1"/>
    </source>
</evidence>
<evidence type="ECO:0000256" key="3">
    <source>
        <dbReference type="ARBA" id="ARBA00022737"/>
    </source>
</evidence>
<keyword evidence="2" id="KW-0853">WD repeat</keyword>
<keyword evidence="4" id="KW-0969">Cilium</keyword>
<name>A6HCZ3_RAT</name>
<evidence type="ECO:0000256" key="5">
    <source>
        <dbReference type="ARBA" id="ARBA00023273"/>
    </source>
</evidence>
<keyword evidence="5" id="KW-0966">Cell projection</keyword>
<dbReference type="EMBL" id="CH473948">
    <property type="protein sequence ID" value="EDM03899.1"/>
    <property type="molecule type" value="Genomic_DNA"/>
</dbReference>
<evidence type="ECO:0000256" key="4">
    <source>
        <dbReference type="ARBA" id="ARBA00023069"/>
    </source>
</evidence>
<dbReference type="GO" id="GO:0005929">
    <property type="term" value="C:cilium"/>
    <property type="evidence" value="ECO:0007669"/>
    <property type="project" value="UniProtKB-SubCell"/>
</dbReference>
<protein>
    <submittedName>
        <fullName evidence="8">RCG64346</fullName>
    </submittedName>
</protein>
<evidence type="ECO:0000256" key="2">
    <source>
        <dbReference type="ARBA" id="ARBA00022574"/>
    </source>
</evidence>
<dbReference type="AlphaFoldDB" id="A6HCZ3"/>
<reference evidence="8 9" key="1">
    <citation type="submission" date="2005-07" db="EMBL/GenBank/DDBJ databases">
        <authorList>
            <person name="Mural R.J."/>
            <person name="Li P.W."/>
            <person name="Adams M.D."/>
            <person name="Amanatides P.G."/>
            <person name="Baden-Tillson H."/>
            <person name="Barnstead M."/>
            <person name="Chin S.H."/>
            <person name="Dew I."/>
            <person name="Evans C.A."/>
            <person name="Ferriera S."/>
            <person name="Flanigan M."/>
            <person name="Fosler C."/>
            <person name="Glodek A."/>
            <person name="Gu Z."/>
            <person name="Holt R.A."/>
            <person name="Jennings D."/>
            <person name="Kraft C.L."/>
            <person name="Lu F."/>
            <person name="Nguyen T."/>
            <person name="Nusskern D.R."/>
            <person name="Pfannkoch C.M."/>
            <person name="Sitter C."/>
            <person name="Sutton G.G."/>
            <person name="Venter J.C."/>
            <person name="Wang Z."/>
            <person name="Woodage T."/>
            <person name="Zheng X.H."/>
            <person name="Zhong F."/>
        </authorList>
    </citation>
    <scope>NUCLEOTIDE SEQUENCE [LARGE SCALE GENOMIC DNA]</scope>
    <source>
        <strain>BN</strain>
        <strain evidence="9">Sprague-Dawley</strain>
    </source>
</reference>
<dbReference type="PANTHER" id="PTHR15722:SF7">
    <property type="entry name" value="INTRAFLAGELLAR TRANSPORT PROTEIN 140 HOMOLOG"/>
    <property type="match status" value="1"/>
</dbReference>
<accession>A6HCZ3</accession>
<evidence type="ECO:0000313" key="9">
    <source>
        <dbReference type="Proteomes" id="UP000234681"/>
    </source>
</evidence>
<proteinExistence type="predicted"/>
<gene>
    <name evidence="8" type="ORF">rCG_64346</name>
</gene>
<evidence type="ECO:0000256" key="1">
    <source>
        <dbReference type="ARBA" id="ARBA00004138"/>
    </source>
</evidence>
<dbReference type="Pfam" id="PF23385">
    <property type="entry name" value="Beta-prop_IFT140_2nd"/>
    <property type="match status" value="1"/>
</dbReference>
<dbReference type="InterPro" id="IPR056154">
    <property type="entry name" value="Beta-prop_IFT140_1st"/>
</dbReference>
<sequence>MWALQTPTELEGNITQIKWGSRKNLLAVSTSDSVSILSEQAMSSHFHQQVAAVQISPSLVNVSFLSTGSTHSLRTDMHISGVFATK</sequence>
<feature type="domain" description="IFT140 first beta-propeller" evidence="6">
    <location>
        <begin position="2"/>
        <end position="40"/>
    </location>
</feature>
<dbReference type="PANTHER" id="PTHR15722">
    <property type="entry name" value="IFT140/172-RELATED"/>
    <property type="match status" value="1"/>
</dbReference>
<dbReference type="Pfam" id="PF23383">
    <property type="entry name" value="Beta-prop_IFT140_1st"/>
    <property type="match status" value="1"/>
</dbReference>
<feature type="non-terminal residue" evidence="8">
    <location>
        <position position="86"/>
    </location>
</feature>
<evidence type="ECO:0000259" key="7">
    <source>
        <dbReference type="Pfam" id="PF23385"/>
    </source>
</evidence>
<dbReference type="InterPro" id="IPR056155">
    <property type="entry name" value="Beta-prop_IFT140_2nd"/>
</dbReference>
<comment type="subcellular location">
    <subcellularLocation>
        <location evidence="1">Cell projection</location>
        <location evidence="1">Cilium</location>
    </subcellularLocation>
</comment>
<organism evidence="8 9">
    <name type="scientific">Rattus norvegicus</name>
    <name type="common">Rat</name>
    <dbReference type="NCBI Taxonomy" id="10116"/>
    <lineage>
        <taxon>Eukaryota</taxon>
        <taxon>Metazoa</taxon>
        <taxon>Chordata</taxon>
        <taxon>Craniata</taxon>
        <taxon>Vertebrata</taxon>
        <taxon>Euteleostomi</taxon>
        <taxon>Mammalia</taxon>
        <taxon>Eutheria</taxon>
        <taxon>Euarchontoglires</taxon>
        <taxon>Glires</taxon>
        <taxon>Rodentia</taxon>
        <taxon>Myomorpha</taxon>
        <taxon>Muroidea</taxon>
        <taxon>Muridae</taxon>
        <taxon>Murinae</taxon>
        <taxon>Rattus</taxon>
    </lineage>
</organism>
<evidence type="ECO:0000259" key="6">
    <source>
        <dbReference type="Pfam" id="PF23383"/>
    </source>
</evidence>
<keyword evidence="3" id="KW-0677">Repeat</keyword>
<dbReference type="Proteomes" id="UP000234681">
    <property type="component" value="Chromosome 10"/>
</dbReference>